<dbReference type="RefSeq" id="WP_074780495.1">
    <property type="nucleotide sequence ID" value="NZ_FOGN01000005.1"/>
</dbReference>
<keyword evidence="1 10" id="KW-0963">Cytoplasm</keyword>
<keyword evidence="15" id="KW-1185">Reference proteome</keyword>
<proteinExistence type="inferred from homology"/>
<keyword evidence="5 10" id="KW-0949">S-adenosyl-L-methionine</keyword>
<feature type="domain" description="MnmC-like methyltransferase" evidence="12">
    <location>
        <begin position="112"/>
        <end position="234"/>
    </location>
</feature>
<keyword evidence="4 10" id="KW-0808">Transferase</keyword>
<dbReference type="HAMAP" id="MF_01102">
    <property type="entry name" value="MnmC"/>
    <property type="match status" value="1"/>
</dbReference>
<dbReference type="PANTHER" id="PTHR13847">
    <property type="entry name" value="SARCOSINE DEHYDROGENASE-RELATED"/>
    <property type="match status" value="1"/>
</dbReference>
<keyword evidence="8 10" id="KW-0560">Oxidoreductase</keyword>
<evidence type="ECO:0000259" key="11">
    <source>
        <dbReference type="Pfam" id="PF01266"/>
    </source>
</evidence>
<comment type="catalytic activity">
    <reaction evidence="10">
        <text>5-aminomethyl-2-thiouridine(34) in tRNA + S-adenosyl-L-methionine = 5-methylaminomethyl-2-thiouridine(34) in tRNA + S-adenosyl-L-homocysteine + H(+)</text>
        <dbReference type="Rhea" id="RHEA:19569"/>
        <dbReference type="Rhea" id="RHEA-COMP:10195"/>
        <dbReference type="Rhea" id="RHEA-COMP:10197"/>
        <dbReference type="ChEBI" id="CHEBI:15378"/>
        <dbReference type="ChEBI" id="CHEBI:57856"/>
        <dbReference type="ChEBI" id="CHEBI:59789"/>
        <dbReference type="ChEBI" id="CHEBI:74454"/>
        <dbReference type="ChEBI" id="CHEBI:74455"/>
        <dbReference type="EC" id="2.1.1.61"/>
    </reaction>
</comment>
<evidence type="ECO:0000256" key="3">
    <source>
        <dbReference type="ARBA" id="ARBA00022630"/>
    </source>
</evidence>
<dbReference type="GO" id="GO:0032259">
    <property type="term" value="P:methylation"/>
    <property type="evidence" value="ECO:0007669"/>
    <property type="project" value="UniProtKB-KW"/>
</dbReference>
<dbReference type="EMBL" id="FOGN01000005">
    <property type="protein sequence ID" value="SES19758.1"/>
    <property type="molecule type" value="Genomic_DNA"/>
</dbReference>
<evidence type="ECO:0000256" key="4">
    <source>
        <dbReference type="ARBA" id="ARBA00022679"/>
    </source>
</evidence>
<dbReference type="Pfam" id="PF05430">
    <property type="entry name" value="Methyltransf_30"/>
    <property type="match status" value="1"/>
</dbReference>
<dbReference type="GO" id="GO:0002098">
    <property type="term" value="P:tRNA wobble uridine modification"/>
    <property type="evidence" value="ECO:0007669"/>
    <property type="project" value="TreeGrafter"/>
</dbReference>
<dbReference type="InterPro" id="IPR008471">
    <property type="entry name" value="MnmC-like_methylTransf"/>
</dbReference>
<evidence type="ECO:0000256" key="1">
    <source>
        <dbReference type="ARBA" id="ARBA00022490"/>
    </source>
</evidence>
<name>A0A1H9VDV7_9GAMM</name>
<evidence type="ECO:0000259" key="12">
    <source>
        <dbReference type="Pfam" id="PF05430"/>
    </source>
</evidence>
<dbReference type="OrthoDB" id="9786494at2"/>
<dbReference type="NCBIfam" id="NF002481">
    <property type="entry name" value="PRK01747.1-2"/>
    <property type="match status" value="1"/>
</dbReference>
<comment type="cofactor">
    <cofactor evidence="10">
        <name>FAD</name>
        <dbReference type="ChEBI" id="CHEBI:57692"/>
    </cofactor>
</comment>
<dbReference type="Gene3D" id="3.40.50.150">
    <property type="entry name" value="Vaccinia Virus protein VP39"/>
    <property type="match status" value="1"/>
</dbReference>
<evidence type="ECO:0000313" key="16">
    <source>
        <dbReference type="Proteomes" id="UP000186904"/>
    </source>
</evidence>
<dbReference type="GO" id="GO:0016645">
    <property type="term" value="F:oxidoreductase activity, acting on the CH-NH group of donors"/>
    <property type="evidence" value="ECO:0007669"/>
    <property type="project" value="InterPro"/>
</dbReference>
<keyword evidence="6 10" id="KW-0819">tRNA processing</keyword>
<dbReference type="SUPFAM" id="SSF51905">
    <property type="entry name" value="FAD/NAD(P)-binding domain"/>
    <property type="match status" value="1"/>
</dbReference>
<dbReference type="Gene3D" id="3.30.9.10">
    <property type="entry name" value="D-Amino Acid Oxidase, subunit A, domain 2"/>
    <property type="match status" value="1"/>
</dbReference>
<reference evidence="15 16" key="1">
    <citation type="submission" date="2016-10" db="EMBL/GenBank/DDBJ databases">
        <authorList>
            <person name="de Groot N.N."/>
        </authorList>
    </citation>
    <scope>NUCLEOTIDE SEQUENCE [LARGE SCALE GENOMIC DNA]</scope>
    <source>
        <strain evidence="14 15">CGMCC 1.9095</strain>
        <strain evidence="13 16">DSM 22558</strain>
    </source>
</reference>
<feature type="domain" description="FAD dependent oxidoreductase" evidence="11">
    <location>
        <begin position="261"/>
        <end position="629"/>
    </location>
</feature>
<evidence type="ECO:0000256" key="9">
    <source>
        <dbReference type="ARBA" id="ARBA00023268"/>
    </source>
</evidence>
<evidence type="ECO:0000256" key="5">
    <source>
        <dbReference type="ARBA" id="ARBA00022691"/>
    </source>
</evidence>
<dbReference type="InterPro" id="IPR036188">
    <property type="entry name" value="FAD/NAD-bd_sf"/>
</dbReference>
<dbReference type="NCBIfam" id="TIGR03197">
    <property type="entry name" value="MnmC_Cterm"/>
    <property type="match status" value="1"/>
</dbReference>
<accession>A0A1H9VDV7</accession>
<protein>
    <recommendedName>
        <fullName evidence="10">tRNA 5-methylaminomethyl-2-thiouridine biosynthesis bifunctional protein MnmC</fullName>
        <shortName evidence="10">tRNA mnm(5)s(2)U biosynthesis bifunctional protein</shortName>
    </recommendedName>
    <domain>
        <recommendedName>
            <fullName evidence="10">tRNA (mnm(5)s(2)U34)-methyltransferase</fullName>
            <ecNumber evidence="10">2.1.1.61</ecNumber>
        </recommendedName>
    </domain>
    <domain>
        <recommendedName>
            <fullName evidence="10">FAD-dependent cmnm(5)s(2)U34 oxidoreductase</fullName>
            <ecNumber evidence="10">1.5.-.-</ecNumber>
        </recommendedName>
    </domain>
</protein>
<dbReference type="InterPro" id="IPR029063">
    <property type="entry name" value="SAM-dependent_MTases_sf"/>
</dbReference>
<dbReference type="InterPro" id="IPR006076">
    <property type="entry name" value="FAD-dep_OxRdtase"/>
</dbReference>
<comment type="function">
    <text evidence="10">Catalyzes the last two steps in the biosynthesis of 5-methylaminomethyl-2-thiouridine (mnm(5)s(2)U) at the wobble position (U34) in tRNA. Catalyzes the FAD-dependent demodification of cmnm(5)s(2)U34 to nm(5)s(2)U34, followed by the transfer of a methyl group from S-adenosyl-L-methionine to nm(5)s(2)U34, to form mnm(5)s(2)U34.</text>
</comment>
<dbReference type="GO" id="GO:0005737">
    <property type="term" value="C:cytoplasm"/>
    <property type="evidence" value="ECO:0007669"/>
    <property type="project" value="UniProtKB-SubCell"/>
</dbReference>
<keyword evidence="9 10" id="KW-0511">Multifunctional enzyme</keyword>
<dbReference type="InterPro" id="IPR023032">
    <property type="entry name" value="tRNA_MAMT_biosynth_bifunc_MnmC"/>
</dbReference>
<dbReference type="Pfam" id="PF01266">
    <property type="entry name" value="DAO"/>
    <property type="match status" value="1"/>
</dbReference>
<dbReference type="EC" id="1.5.-.-" evidence="10"/>
<dbReference type="GO" id="GO:0050660">
    <property type="term" value="F:flavin adenine dinucleotide binding"/>
    <property type="evidence" value="ECO:0007669"/>
    <property type="project" value="UniProtKB-UniRule"/>
</dbReference>
<dbReference type="Gene3D" id="3.50.50.60">
    <property type="entry name" value="FAD/NAD(P)-binding domain"/>
    <property type="match status" value="1"/>
</dbReference>
<dbReference type="GO" id="GO:0004808">
    <property type="term" value="F:tRNA (5-methylaminomethyl-2-thiouridylate)(34)-methyltransferase activity"/>
    <property type="evidence" value="ECO:0007669"/>
    <property type="project" value="UniProtKB-EC"/>
</dbReference>
<comment type="similarity">
    <text evidence="10">In the N-terminal section; belongs to the methyltransferase superfamily. tRNA (mnm(5)s(2)U34)-methyltransferase family.</text>
</comment>
<evidence type="ECO:0000256" key="10">
    <source>
        <dbReference type="HAMAP-Rule" id="MF_01102"/>
    </source>
</evidence>
<keyword evidence="7 10" id="KW-0274">FAD</keyword>
<dbReference type="EMBL" id="FOUA01000005">
    <property type="protein sequence ID" value="SFM16180.1"/>
    <property type="molecule type" value="Genomic_DNA"/>
</dbReference>
<organism evidence="13 16">
    <name type="scientific">Halopseudomonas bauzanensis</name>
    <dbReference type="NCBI Taxonomy" id="653930"/>
    <lineage>
        <taxon>Bacteria</taxon>
        <taxon>Pseudomonadati</taxon>
        <taxon>Pseudomonadota</taxon>
        <taxon>Gammaproteobacteria</taxon>
        <taxon>Pseudomonadales</taxon>
        <taxon>Pseudomonadaceae</taxon>
        <taxon>Halopseudomonas</taxon>
    </lineage>
</organism>
<dbReference type="Proteomes" id="UP000186599">
    <property type="component" value="Unassembled WGS sequence"/>
</dbReference>
<evidence type="ECO:0000313" key="15">
    <source>
        <dbReference type="Proteomes" id="UP000186599"/>
    </source>
</evidence>
<evidence type="ECO:0000256" key="7">
    <source>
        <dbReference type="ARBA" id="ARBA00022827"/>
    </source>
</evidence>
<evidence type="ECO:0000256" key="2">
    <source>
        <dbReference type="ARBA" id="ARBA00022603"/>
    </source>
</evidence>
<comment type="subcellular location">
    <subcellularLocation>
        <location evidence="10">Cytoplasm</location>
    </subcellularLocation>
</comment>
<gene>
    <name evidence="10" type="primary">mnmC</name>
    <name evidence="14" type="ORF">SAMN04487855_2556</name>
    <name evidence="13" type="ORF">SAMN05216589_2663</name>
</gene>
<dbReference type="STRING" id="653930.SAMN05216589_2663"/>
<comment type="similarity">
    <text evidence="10">In the C-terminal section; belongs to the DAO family.</text>
</comment>
<dbReference type="SUPFAM" id="SSF54373">
    <property type="entry name" value="FAD-linked reductases, C-terminal domain"/>
    <property type="match status" value="1"/>
</dbReference>
<evidence type="ECO:0000256" key="8">
    <source>
        <dbReference type="ARBA" id="ARBA00023002"/>
    </source>
</evidence>
<dbReference type="Proteomes" id="UP000186904">
    <property type="component" value="Unassembled WGS sequence"/>
</dbReference>
<evidence type="ECO:0000313" key="14">
    <source>
        <dbReference type="EMBL" id="SFM16180.1"/>
    </source>
</evidence>
<dbReference type="PANTHER" id="PTHR13847:SF283">
    <property type="entry name" value="TRNA 5-METHYLAMINOMETHYL-2-THIOURIDINE BIOSYNTHESIS BIFUNCTIONAL PROTEIN MNMC"/>
    <property type="match status" value="1"/>
</dbReference>
<feature type="region of interest" description="FAD-dependent cmnm(5)s(2)U34 oxidoreductase" evidence="10">
    <location>
        <begin position="263"/>
        <end position="660"/>
    </location>
</feature>
<evidence type="ECO:0000313" key="13">
    <source>
        <dbReference type="EMBL" id="SES19758.1"/>
    </source>
</evidence>
<dbReference type="InterPro" id="IPR017610">
    <property type="entry name" value="tRNA_S-uridine_synth_MnmC_C"/>
</dbReference>
<dbReference type="InterPro" id="IPR047785">
    <property type="entry name" value="tRNA_MNMC2"/>
</dbReference>
<keyword evidence="2 10" id="KW-0489">Methyltransferase</keyword>
<dbReference type="EC" id="2.1.1.61" evidence="10"/>
<keyword evidence="3 10" id="KW-0285">Flavoprotein</keyword>
<sequence length="660" mass="71834">MKSPSFADLSWSADGQPFSTQFGDVYFSRDSGLEETRHVFLQHNDLPQRWAALQPGSRFCIGETGFGTGLNFLCAWQLWDRVAPADARLHFVSTEKFPLSTDDLHRALALWPELQPWAEQLLAHYSDLAPGWQQFSLADGRVTLTLLVGDLLDSLPQLDASVDAWFLDGFAPAKNPDMWQPALYEQMARLSHQHTTVATFTSVGDVRRGLQAVGFAMHKVKGYGRKREMLAGVLQQPSGQQWSAPWYQRPAPPADRARTALVIGAGLAGCSTAFALARRGWQVTVIERHATPAAEASGNPQGILYTKLSPHQTPLSRFVQASYAYSLRLLNEVLEPGEDSWSACGVLQLSTDDKEAARHRQLGEQGYPPSFLHSVDAEQASALAGFGVQRAGLFFPGAGWASPPIFCQALLRHANIRLLTGSAVAQLEQGDGQWQALGANGQCIASGSIAVICSAADSRRFQQSSHLPLKSIRGQITHLPATDASLGLKTVLCAEGYISPARQGEHHLGASFRFDRLDTEPSPEENLSNLEILTSLSPALSTALRPEQYDPAQLTARAALRCTSPDYLPLIGPLTDADAFRADYAALAKDASRQPKTPASWYPGLYLNTAHGSRGLVTCPLSGELIAAWVEGEPLPLPRDLAEAVHPSRFLLRQLIRGQA</sequence>
<evidence type="ECO:0000256" key="6">
    <source>
        <dbReference type="ARBA" id="ARBA00022694"/>
    </source>
</evidence>
<dbReference type="NCBIfam" id="NF033855">
    <property type="entry name" value="tRNA_MNMC2"/>
    <property type="match status" value="1"/>
</dbReference>
<dbReference type="AlphaFoldDB" id="A0A1H9VDV7"/>
<feature type="region of interest" description="tRNA (mnm(5)s(2)U34)-methyltransferase" evidence="10">
    <location>
        <begin position="1"/>
        <end position="235"/>
    </location>
</feature>